<protein>
    <recommendedName>
        <fullName evidence="11">AB hydrolase-1 domain-containing protein</fullName>
    </recommendedName>
</protein>
<dbReference type="Gene3D" id="3.40.50.1820">
    <property type="entry name" value="alpha/beta hydrolase"/>
    <property type="match status" value="1"/>
</dbReference>
<dbReference type="Pfam" id="PF12697">
    <property type="entry name" value="Abhydrolase_6"/>
    <property type="match status" value="1"/>
</dbReference>
<keyword evidence="7 10" id="KW-1133">Transmembrane helix</keyword>
<evidence type="ECO:0000256" key="8">
    <source>
        <dbReference type="ARBA" id="ARBA00023136"/>
    </source>
</evidence>
<dbReference type="GO" id="GO:0015031">
    <property type="term" value="P:protein transport"/>
    <property type="evidence" value="ECO:0007669"/>
    <property type="project" value="UniProtKB-KW"/>
</dbReference>
<keyword evidence="13" id="KW-1185">Reference proteome</keyword>
<dbReference type="Proteomes" id="UP000764110">
    <property type="component" value="Unassembled WGS sequence"/>
</dbReference>
<comment type="caution">
    <text evidence="12">The sequence shown here is derived from an EMBL/GenBank/DDBJ whole genome shotgun (WGS) entry which is preliminary data.</text>
</comment>
<organism evidence="12 13">
    <name type="scientific">Metarhizium humberi</name>
    <dbReference type="NCBI Taxonomy" id="2596975"/>
    <lineage>
        <taxon>Eukaryota</taxon>
        <taxon>Fungi</taxon>
        <taxon>Dikarya</taxon>
        <taxon>Ascomycota</taxon>
        <taxon>Pezizomycotina</taxon>
        <taxon>Sordariomycetes</taxon>
        <taxon>Hypocreomycetidae</taxon>
        <taxon>Hypocreales</taxon>
        <taxon>Clavicipitaceae</taxon>
        <taxon>Metarhizium</taxon>
    </lineage>
</organism>
<reference evidence="12 13" key="1">
    <citation type="submission" date="2020-07" db="EMBL/GenBank/DDBJ databases">
        <title>Metarhizium humberi genome.</title>
        <authorList>
            <person name="Lysoe E."/>
        </authorList>
    </citation>
    <scope>NUCLEOTIDE SEQUENCE [LARGE SCALE GENOMIC DNA]</scope>
    <source>
        <strain evidence="12 13">ESALQ1638</strain>
    </source>
</reference>
<feature type="transmembrane region" description="Helical" evidence="10">
    <location>
        <begin position="469"/>
        <end position="491"/>
    </location>
</feature>
<name>A0A9P8SAJ3_9HYPO</name>
<comment type="subcellular location">
    <subcellularLocation>
        <location evidence="1">Membrane</location>
        <topology evidence="1">Multi-pass membrane protein</topology>
    </subcellularLocation>
</comment>
<dbReference type="InterPro" id="IPR029058">
    <property type="entry name" value="AB_hydrolase_fold"/>
</dbReference>
<dbReference type="InterPro" id="IPR004648">
    <property type="entry name" value="Oligpept_transpt"/>
</dbReference>
<feature type="transmembrane region" description="Helical" evidence="10">
    <location>
        <begin position="190"/>
        <end position="211"/>
    </location>
</feature>
<keyword evidence="4 10" id="KW-0812">Transmembrane</keyword>
<dbReference type="InterPro" id="IPR004813">
    <property type="entry name" value="OPT"/>
</dbReference>
<evidence type="ECO:0000313" key="12">
    <source>
        <dbReference type="EMBL" id="KAH0600182.1"/>
    </source>
</evidence>
<dbReference type="NCBIfam" id="TIGR00728">
    <property type="entry name" value="OPT_sfam"/>
    <property type="match status" value="1"/>
</dbReference>
<dbReference type="Pfam" id="PF03169">
    <property type="entry name" value="OPT"/>
    <property type="match status" value="1"/>
</dbReference>
<evidence type="ECO:0000256" key="6">
    <source>
        <dbReference type="ARBA" id="ARBA00022927"/>
    </source>
</evidence>
<dbReference type="EMBL" id="JACEFI010000002">
    <property type="protein sequence ID" value="KAH0600182.1"/>
    <property type="molecule type" value="Genomic_DNA"/>
</dbReference>
<keyword evidence="6" id="KW-0653">Protein transport</keyword>
<dbReference type="Gene3D" id="3.40.50.720">
    <property type="entry name" value="NAD(P)-binding Rossmann-like Domain"/>
    <property type="match status" value="1"/>
</dbReference>
<evidence type="ECO:0000259" key="11">
    <source>
        <dbReference type="Pfam" id="PF12697"/>
    </source>
</evidence>
<feature type="transmembrane region" description="Helical" evidence="10">
    <location>
        <begin position="255"/>
        <end position="280"/>
    </location>
</feature>
<feature type="domain" description="AB hydrolase-1" evidence="11">
    <location>
        <begin position="1046"/>
        <end position="1212"/>
    </location>
</feature>
<accession>A0A9P8SAJ3</accession>
<keyword evidence="8 10" id="KW-0472">Membrane</keyword>
<dbReference type="PRINTS" id="PR00081">
    <property type="entry name" value="GDHRDH"/>
</dbReference>
<dbReference type="SUPFAM" id="SSF53474">
    <property type="entry name" value="alpha/beta-Hydrolases"/>
    <property type="match status" value="1"/>
</dbReference>
<evidence type="ECO:0000256" key="5">
    <source>
        <dbReference type="ARBA" id="ARBA00022856"/>
    </source>
</evidence>
<dbReference type="InterPro" id="IPR000073">
    <property type="entry name" value="AB_hydrolase_1"/>
</dbReference>
<evidence type="ECO:0000256" key="4">
    <source>
        <dbReference type="ARBA" id="ARBA00022692"/>
    </source>
</evidence>
<keyword evidence="5" id="KW-0571">Peptide transport</keyword>
<feature type="transmembrane region" description="Helical" evidence="10">
    <location>
        <begin position="405"/>
        <end position="425"/>
    </location>
</feature>
<dbReference type="GO" id="GO:0016020">
    <property type="term" value="C:membrane"/>
    <property type="evidence" value="ECO:0007669"/>
    <property type="project" value="UniProtKB-SubCell"/>
</dbReference>
<dbReference type="SUPFAM" id="SSF51735">
    <property type="entry name" value="NAD(P)-binding Rossmann-fold domains"/>
    <property type="match status" value="1"/>
</dbReference>
<comment type="similarity">
    <text evidence="2">Belongs to the oligopeptide OPT transporter family.</text>
</comment>
<evidence type="ECO:0000256" key="7">
    <source>
        <dbReference type="ARBA" id="ARBA00022989"/>
    </source>
</evidence>
<gene>
    <name evidence="12" type="ORF">MHUMG1_01178</name>
</gene>
<sequence>MNPKAIDTLTVDASQDNQDTEKNSKQLDGKWGSCSCSSDGRVLTCFKDHASDSDVLSAAGVDMSGDDPNLPCLTLRMWFIGIGFCIIGSGVNTLYTFRFPSVSLSQSAIQFLAYPVGKAWELVVPDWGVTVFGTRHSLNPYITRPAEQVFQENILIYILANLSYMTRLSADVLTEQRVFYGLEAGWGFELMITLATILFGFGFAGLARSLVVEPRELVWPGVLGNTALNSALHGGNSKQNVSSHAHTWRSTRYKFFLWTFAAGFIWYWFPDLVFPALGYFTWICWIAPKNAVVNQVFGMKSGMGLLPFTFDWSQISYIGSPLIVPTWVIFNILAAVVFWIWIITPALYYSNTWLSAYLPLQSNSIFDNTAKVYNVSRVINAKNGFTFDEAKFAAYSDIRLPVTYALNKFGLAFATFASLFTWLFLEKRRELGSLVRQVRETKLWPKRDSDTHENTAEQDWSSHYSQAPLWWYGAATLLGLFFAMFSCEYYAVQLRWYGAILAFVISGVFFIPCIAGLLDGHRRHLDLLCRDIYGGIERLLMVGNDGAYDSQACGHQFTILSNSPSAMFVSHHTLRSSATRLLPQASWHPISTTSSVWSNSTSISRSPSCIVAKANLSQRPYQVLIIPDHSRTAMAQLFWGAFAQSFFIPKPVLTEDNLSDQSGKVHIVTGGYAGIGKELSTILYQHNAVIYIAGRNEEKATTAMEEIKAQNPDSRGRLEFLSLDLSDLTTIKPALEEFSAREKRLDVLVNNAGVMMCSKDAKGKQGHELQLATNCLGPFLFTKGLVPILKETALASPPGSVRVIWASSITANLLSPAGGVKLGEDDAPQASSSQSTNYGQSKAANNFYAAEFSRRHEADGILSLAFNPGNLATELCRHLGPVELLTAKIVSHPSRLGAYTELYAGWSPDIKMEDGGMFVIPWGRRGNDILRNDLREAIKESETNEKSIPRRLWEWSDRETARHARPRGFQSNDFTNTIILLPSVKTAMSKGIFTHALSGRASKLQASTTPCPIRIYSPVSLPSPHRPIDLKLRVTSPATGLNLPIILLSHGHGPSNWLSSLHGYGPLAESYAADGFVVFQPTHLSSRSLSLEKPPQGDELYWTSRTEDMSQILNQLDVIEATVPELKGRLDRDKVAVVGHSFGGMTASMLLGATNTDPRTASKIDAFDARIKAGVVIGGPGNGGGDLSEGAKARLPFYGPDFSTMRTRALVVAGDGDLSPHFTVRDETWHMDPYVFSPGPKDVFIITGVKHTFGGISGWDVAETQEGAARSPEILGVVQKVTSAWLRGALYGDKSWDAVRETVQDLGLGTVQSKG</sequence>
<evidence type="ECO:0000313" key="13">
    <source>
        <dbReference type="Proteomes" id="UP000764110"/>
    </source>
</evidence>
<feature type="transmembrane region" description="Helical" evidence="10">
    <location>
        <begin position="497"/>
        <end position="518"/>
    </location>
</feature>
<dbReference type="InterPro" id="IPR036291">
    <property type="entry name" value="NAD(P)-bd_dom_sf"/>
</dbReference>
<evidence type="ECO:0000256" key="9">
    <source>
        <dbReference type="SAM" id="MobiDB-lite"/>
    </source>
</evidence>
<dbReference type="InterPro" id="IPR002347">
    <property type="entry name" value="SDR_fam"/>
</dbReference>
<feature type="region of interest" description="Disordered" evidence="9">
    <location>
        <begin position="1"/>
        <end position="24"/>
    </location>
</feature>
<evidence type="ECO:0000256" key="3">
    <source>
        <dbReference type="ARBA" id="ARBA00022448"/>
    </source>
</evidence>
<proteinExistence type="inferred from homology"/>
<dbReference type="GO" id="GO:0035673">
    <property type="term" value="F:oligopeptide transmembrane transporter activity"/>
    <property type="evidence" value="ECO:0007669"/>
    <property type="project" value="InterPro"/>
</dbReference>
<dbReference type="Pfam" id="PF00106">
    <property type="entry name" value="adh_short"/>
    <property type="match status" value="1"/>
</dbReference>
<evidence type="ECO:0000256" key="1">
    <source>
        <dbReference type="ARBA" id="ARBA00004141"/>
    </source>
</evidence>
<evidence type="ECO:0000256" key="10">
    <source>
        <dbReference type="SAM" id="Phobius"/>
    </source>
</evidence>
<feature type="transmembrane region" description="Helical" evidence="10">
    <location>
        <begin position="77"/>
        <end position="97"/>
    </location>
</feature>
<keyword evidence="3" id="KW-0813">Transport</keyword>
<evidence type="ECO:0000256" key="2">
    <source>
        <dbReference type="ARBA" id="ARBA00008807"/>
    </source>
</evidence>
<dbReference type="PANTHER" id="PTHR22601">
    <property type="entry name" value="ISP4 LIKE PROTEIN"/>
    <property type="match status" value="1"/>
</dbReference>
<feature type="transmembrane region" description="Helical" evidence="10">
    <location>
        <begin position="322"/>
        <end position="343"/>
    </location>
</feature>